<feature type="domain" description="Thioesterase" evidence="3">
    <location>
        <begin position="68"/>
        <end position="145"/>
    </location>
</feature>
<dbReference type="PANTHER" id="PTHR21660">
    <property type="entry name" value="THIOESTERASE SUPERFAMILY MEMBER-RELATED"/>
    <property type="match status" value="1"/>
</dbReference>
<name>A0A1M6N4Z6_9BACL</name>
<sequence length="163" mass="18550">MKEKIIESLQGMPEEELQAIYRLIEAKKATYHRPLAFVQEMMKFENCGLHDGAYIYEMTVQEEMLNRYGILHGGLMTAFIDTAMAETAFAVDHSVGRALTLNLSVDFIAPGRLSDVLQARIMPIQNSRAILVFRGEVLNHEQKLLATALAHFYKQPRRTDEHA</sequence>
<proteinExistence type="inferred from homology"/>
<accession>A0A1M6N4Z6</accession>
<dbReference type="RefSeq" id="WP_072873324.1">
    <property type="nucleotide sequence ID" value="NZ_FRAF01000005.1"/>
</dbReference>
<dbReference type="AlphaFoldDB" id="A0A1M6N4Z6"/>
<dbReference type="STRING" id="1830138.SAMN05443507_10581"/>
<dbReference type="InterPro" id="IPR029069">
    <property type="entry name" value="HotDog_dom_sf"/>
</dbReference>
<evidence type="ECO:0000313" key="4">
    <source>
        <dbReference type="EMBL" id="SHJ90696.1"/>
    </source>
</evidence>
<dbReference type="Gene3D" id="3.10.129.10">
    <property type="entry name" value="Hotdog Thioesterase"/>
    <property type="match status" value="1"/>
</dbReference>
<keyword evidence="2" id="KW-0378">Hydrolase</keyword>
<protein>
    <submittedName>
        <fullName evidence="4">Uncharacterized domain 1-containing protein</fullName>
    </submittedName>
</protein>
<evidence type="ECO:0000256" key="1">
    <source>
        <dbReference type="ARBA" id="ARBA00008324"/>
    </source>
</evidence>
<dbReference type="CDD" id="cd03443">
    <property type="entry name" value="PaaI_thioesterase"/>
    <property type="match status" value="1"/>
</dbReference>
<evidence type="ECO:0000313" key="5">
    <source>
        <dbReference type="Proteomes" id="UP000184016"/>
    </source>
</evidence>
<evidence type="ECO:0000256" key="2">
    <source>
        <dbReference type="ARBA" id="ARBA00022801"/>
    </source>
</evidence>
<dbReference type="InterPro" id="IPR003736">
    <property type="entry name" value="PAAI_dom"/>
</dbReference>
<keyword evidence="5" id="KW-1185">Reference proteome</keyword>
<dbReference type="Proteomes" id="UP000184016">
    <property type="component" value="Unassembled WGS sequence"/>
</dbReference>
<evidence type="ECO:0000259" key="3">
    <source>
        <dbReference type="Pfam" id="PF03061"/>
    </source>
</evidence>
<dbReference type="GO" id="GO:0047617">
    <property type="term" value="F:fatty acyl-CoA hydrolase activity"/>
    <property type="evidence" value="ECO:0007669"/>
    <property type="project" value="InterPro"/>
</dbReference>
<dbReference type="InterPro" id="IPR006683">
    <property type="entry name" value="Thioestr_dom"/>
</dbReference>
<dbReference type="Pfam" id="PF03061">
    <property type="entry name" value="4HBT"/>
    <property type="match status" value="1"/>
</dbReference>
<dbReference type="PANTHER" id="PTHR21660:SF1">
    <property type="entry name" value="ACYL-COENZYME A THIOESTERASE 13"/>
    <property type="match status" value="1"/>
</dbReference>
<dbReference type="InterPro" id="IPR039298">
    <property type="entry name" value="ACOT13"/>
</dbReference>
<reference evidence="5" key="1">
    <citation type="submission" date="2016-11" db="EMBL/GenBank/DDBJ databases">
        <authorList>
            <person name="Varghese N."/>
            <person name="Submissions S."/>
        </authorList>
    </citation>
    <scope>NUCLEOTIDE SEQUENCE [LARGE SCALE GENOMIC DNA]</scope>
    <source>
        <strain evidence="5">USBA-503</strain>
    </source>
</reference>
<dbReference type="EMBL" id="FRAF01000005">
    <property type="protein sequence ID" value="SHJ90696.1"/>
    <property type="molecule type" value="Genomic_DNA"/>
</dbReference>
<gene>
    <name evidence="4" type="ORF">SAMN05443507_10581</name>
</gene>
<dbReference type="NCBIfam" id="TIGR00369">
    <property type="entry name" value="unchar_dom_1"/>
    <property type="match status" value="1"/>
</dbReference>
<comment type="similarity">
    <text evidence="1">Belongs to the thioesterase PaaI family.</text>
</comment>
<organism evidence="4 5">
    <name type="scientific">Alicyclobacillus tolerans</name>
    <dbReference type="NCBI Taxonomy" id="90970"/>
    <lineage>
        <taxon>Bacteria</taxon>
        <taxon>Bacillati</taxon>
        <taxon>Bacillota</taxon>
        <taxon>Bacilli</taxon>
        <taxon>Bacillales</taxon>
        <taxon>Alicyclobacillaceae</taxon>
        <taxon>Alicyclobacillus</taxon>
    </lineage>
</organism>
<dbReference type="SUPFAM" id="SSF54637">
    <property type="entry name" value="Thioesterase/thiol ester dehydrase-isomerase"/>
    <property type="match status" value="1"/>
</dbReference>